<accession>A0AAX6MWB9</accession>
<dbReference type="PANTHER" id="PTHR12468">
    <property type="entry name" value="GPI MANNOSYLTRANSFERASE 2"/>
    <property type="match status" value="1"/>
</dbReference>
<evidence type="ECO:0000256" key="12">
    <source>
        <dbReference type="RuleBase" id="RU363112"/>
    </source>
</evidence>
<evidence type="ECO:0000313" key="13">
    <source>
        <dbReference type="EMBL" id="KAK6956697.1"/>
    </source>
</evidence>
<dbReference type="EC" id="2.4.1.-" evidence="12"/>
<dbReference type="GO" id="GO:0005789">
    <property type="term" value="C:endoplasmic reticulum membrane"/>
    <property type="evidence" value="ECO:0007669"/>
    <property type="project" value="UniProtKB-SubCell"/>
</dbReference>
<evidence type="ECO:0000256" key="3">
    <source>
        <dbReference type="ARBA" id="ARBA00008698"/>
    </source>
</evidence>
<dbReference type="Proteomes" id="UP001369815">
    <property type="component" value="Unassembled WGS sequence"/>
</dbReference>
<dbReference type="PANTHER" id="PTHR12468:SF2">
    <property type="entry name" value="GPI MANNOSYLTRANSFERASE 2"/>
    <property type="match status" value="1"/>
</dbReference>
<evidence type="ECO:0000256" key="7">
    <source>
        <dbReference type="ARBA" id="ARBA00022679"/>
    </source>
</evidence>
<dbReference type="Pfam" id="PF04188">
    <property type="entry name" value="Mannosyl_trans2"/>
    <property type="match status" value="1"/>
</dbReference>
<keyword evidence="11 12" id="KW-0472">Membrane</keyword>
<evidence type="ECO:0000256" key="11">
    <source>
        <dbReference type="ARBA" id="ARBA00023136"/>
    </source>
</evidence>
<evidence type="ECO:0000256" key="2">
    <source>
        <dbReference type="ARBA" id="ARBA00004687"/>
    </source>
</evidence>
<dbReference type="GO" id="GO:0006506">
    <property type="term" value="P:GPI anchor biosynthetic process"/>
    <property type="evidence" value="ECO:0007669"/>
    <property type="project" value="UniProtKB-KW"/>
</dbReference>
<gene>
    <name evidence="13" type="primary">GPI18</name>
    <name evidence="13" type="ORF">Daesc_001976</name>
</gene>
<evidence type="ECO:0000256" key="8">
    <source>
        <dbReference type="ARBA" id="ARBA00022692"/>
    </source>
</evidence>
<comment type="subcellular location">
    <subcellularLocation>
        <location evidence="1 12">Endoplasmic reticulum membrane</location>
        <topology evidence="1 12">Multi-pass membrane protein</topology>
    </subcellularLocation>
</comment>
<evidence type="ECO:0000256" key="10">
    <source>
        <dbReference type="ARBA" id="ARBA00022989"/>
    </source>
</evidence>
<keyword evidence="8 12" id="KW-0812">Transmembrane</keyword>
<comment type="pathway">
    <text evidence="2 12">Glycolipid biosynthesis; glycosylphosphatidylinositol-anchor biosynthesis.</text>
</comment>
<evidence type="ECO:0000256" key="6">
    <source>
        <dbReference type="ARBA" id="ARBA00022676"/>
    </source>
</evidence>
<feature type="transmembrane region" description="Helical" evidence="12">
    <location>
        <begin position="77"/>
        <end position="96"/>
    </location>
</feature>
<dbReference type="GO" id="GO:0000009">
    <property type="term" value="F:alpha-1,6-mannosyltransferase activity"/>
    <property type="evidence" value="ECO:0007669"/>
    <property type="project" value="InterPro"/>
</dbReference>
<dbReference type="GO" id="GO:0004376">
    <property type="term" value="F:GPI mannosyltransferase activity"/>
    <property type="evidence" value="ECO:0007669"/>
    <property type="project" value="InterPro"/>
</dbReference>
<keyword evidence="10 12" id="KW-1133">Transmembrane helix</keyword>
<comment type="similarity">
    <text evidence="3 12">Belongs to the PIGV family.</text>
</comment>
<keyword evidence="14" id="KW-1185">Reference proteome</keyword>
<comment type="function">
    <text evidence="12">Mannosyltransferase involved in glycosylphosphatidylinositol-anchor biosynthesis.</text>
</comment>
<evidence type="ECO:0000256" key="4">
    <source>
        <dbReference type="ARBA" id="ARBA00013795"/>
    </source>
</evidence>
<protein>
    <recommendedName>
        <fullName evidence="4 12">GPI mannosyltransferase 2</fullName>
        <ecNumber evidence="12">2.4.1.-</ecNumber>
    </recommendedName>
</protein>
<dbReference type="EMBL" id="JBANMG010000002">
    <property type="protein sequence ID" value="KAK6956697.1"/>
    <property type="molecule type" value="Genomic_DNA"/>
</dbReference>
<dbReference type="GO" id="GO:0031501">
    <property type="term" value="C:mannosyltransferase complex"/>
    <property type="evidence" value="ECO:0007669"/>
    <property type="project" value="TreeGrafter"/>
</dbReference>
<organism evidence="13 14">
    <name type="scientific">Daldinia eschscholtzii</name>
    <dbReference type="NCBI Taxonomy" id="292717"/>
    <lineage>
        <taxon>Eukaryota</taxon>
        <taxon>Fungi</taxon>
        <taxon>Dikarya</taxon>
        <taxon>Ascomycota</taxon>
        <taxon>Pezizomycotina</taxon>
        <taxon>Sordariomycetes</taxon>
        <taxon>Xylariomycetidae</taxon>
        <taxon>Xylariales</taxon>
        <taxon>Hypoxylaceae</taxon>
        <taxon>Daldinia</taxon>
    </lineage>
</organism>
<keyword evidence="5 12" id="KW-0337">GPI-anchor biosynthesis</keyword>
<keyword evidence="6 12" id="KW-0328">Glycosyltransferase</keyword>
<feature type="transmembrane region" description="Helical" evidence="12">
    <location>
        <begin position="20"/>
        <end position="39"/>
    </location>
</feature>
<reference evidence="13 14" key="1">
    <citation type="journal article" date="2024" name="Front Chem Biol">
        <title>Unveiling the potential of Daldinia eschscholtzii MFLUCC 19-0629 through bioactivity and bioinformatics studies for enhanced sustainable agriculture production.</title>
        <authorList>
            <person name="Brooks S."/>
            <person name="Weaver J.A."/>
            <person name="Klomchit A."/>
            <person name="Alharthi S.A."/>
            <person name="Onlamun T."/>
            <person name="Nurani R."/>
            <person name="Vong T.K."/>
            <person name="Alberti F."/>
            <person name="Greco C."/>
        </authorList>
    </citation>
    <scope>NUCLEOTIDE SEQUENCE [LARGE SCALE GENOMIC DNA]</scope>
    <source>
        <strain evidence="13">MFLUCC 19-0629</strain>
    </source>
</reference>
<comment type="caution">
    <text evidence="13">The sequence shown here is derived from an EMBL/GenBank/DDBJ whole genome shotgun (WGS) entry which is preliminary data.</text>
</comment>
<dbReference type="InterPro" id="IPR007315">
    <property type="entry name" value="PIG-V/Gpi18"/>
</dbReference>
<comment type="caution">
    <text evidence="12">Lacks conserved residue(s) required for the propagation of feature annotation.</text>
</comment>
<keyword evidence="9 12" id="KW-0256">Endoplasmic reticulum</keyword>
<proteinExistence type="inferred from homology"/>
<keyword evidence="7 12" id="KW-0808">Transferase</keyword>
<evidence type="ECO:0000256" key="9">
    <source>
        <dbReference type="ARBA" id="ARBA00022824"/>
    </source>
</evidence>
<evidence type="ECO:0000256" key="5">
    <source>
        <dbReference type="ARBA" id="ARBA00022502"/>
    </source>
</evidence>
<evidence type="ECO:0000313" key="14">
    <source>
        <dbReference type="Proteomes" id="UP001369815"/>
    </source>
</evidence>
<name>A0AAX6MWB9_9PEZI</name>
<sequence>MIRPLGITSKGPNPGNNSHLAMLVRSMALSQLILAVLAITNYHIQIITRISSGYPLWYWWLARRIADKDTSAFGTNIVRFMIMYAAIQGALFASFLPPA</sequence>
<evidence type="ECO:0000256" key="1">
    <source>
        <dbReference type="ARBA" id="ARBA00004477"/>
    </source>
</evidence>
<dbReference type="AlphaFoldDB" id="A0AAX6MWB9"/>